<evidence type="ECO:0000313" key="3">
    <source>
        <dbReference type="Proteomes" id="UP001365542"/>
    </source>
</evidence>
<proteinExistence type="predicted"/>
<organism evidence="2 3">
    <name type="scientific">Orbilia ellipsospora</name>
    <dbReference type="NCBI Taxonomy" id="2528407"/>
    <lineage>
        <taxon>Eukaryota</taxon>
        <taxon>Fungi</taxon>
        <taxon>Dikarya</taxon>
        <taxon>Ascomycota</taxon>
        <taxon>Pezizomycotina</taxon>
        <taxon>Orbiliomycetes</taxon>
        <taxon>Orbiliales</taxon>
        <taxon>Orbiliaceae</taxon>
        <taxon>Orbilia</taxon>
    </lineage>
</organism>
<accession>A0AAV9X0P7</accession>
<feature type="compositionally biased region" description="Polar residues" evidence="1">
    <location>
        <begin position="256"/>
        <end position="274"/>
    </location>
</feature>
<dbReference type="Proteomes" id="UP001365542">
    <property type="component" value="Unassembled WGS sequence"/>
</dbReference>
<dbReference type="EMBL" id="JAVHJO010000012">
    <property type="protein sequence ID" value="KAK6532005.1"/>
    <property type="molecule type" value="Genomic_DNA"/>
</dbReference>
<keyword evidence="3" id="KW-1185">Reference proteome</keyword>
<feature type="region of interest" description="Disordered" evidence="1">
    <location>
        <begin position="135"/>
        <end position="177"/>
    </location>
</feature>
<protein>
    <submittedName>
        <fullName evidence="2">Uncharacterized protein</fullName>
    </submittedName>
</protein>
<gene>
    <name evidence="2" type="ORF">TWF694_003168</name>
</gene>
<reference evidence="2 3" key="1">
    <citation type="submission" date="2019-10" db="EMBL/GenBank/DDBJ databases">
        <authorList>
            <person name="Palmer J.M."/>
        </authorList>
    </citation>
    <scope>NUCLEOTIDE SEQUENCE [LARGE SCALE GENOMIC DNA]</scope>
    <source>
        <strain evidence="2 3">TWF694</strain>
    </source>
</reference>
<evidence type="ECO:0000313" key="2">
    <source>
        <dbReference type="EMBL" id="KAK6532005.1"/>
    </source>
</evidence>
<name>A0AAV9X0P7_9PEZI</name>
<sequence>MDSNSQDDLLLHSQNAAQAQASIVYCPSCGASVALPVVPPSNAGLFCDICTSPNLLVSTNEGVDWNPLSDAFNALSINSDTDTAQLPIATEPQQNVGLEAQAEAITPTIQEEMKRRSLILSELMNFREALHHVRHQPELDTQPEPQPTLHEAGEFGESSGGNSGMAMDGDYAGDDGMSDMQRAFHQLLDFRQQQNGMYAMDGQMTDQDLMNMGYMPTHYDGYTQQLSREEEEGMYDDPPIEYVNAHPPVQEDPSGANWQHLNSEPHSQPQTSNANDDDYDDEGQIYATPQQRDEMRARMKELRMNPEMREREMLCKKYSVGRLGIANNT</sequence>
<evidence type="ECO:0000256" key="1">
    <source>
        <dbReference type="SAM" id="MobiDB-lite"/>
    </source>
</evidence>
<dbReference type="AlphaFoldDB" id="A0AAV9X0P7"/>
<comment type="caution">
    <text evidence="2">The sequence shown here is derived from an EMBL/GenBank/DDBJ whole genome shotgun (WGS) entry which is preliminary data.</text>
</comment>
<feature type="region of interest" description="Disordered" evidence="1">
    <location>
        <begin position="237"/>
        <end position="294"/>
    </location>
</feature>